<name>A0A0L7LDT0_OPEBR</name>
<sequence>MIINSFNILDTDMNSIGTGVYLAASTMDHSCDPNAVATFDGKTLNVRAVKDMPSMDWTQGRACTMDHSCDPNAAATFDGKTLNVRAVKDMPSMDWTQMRRK</sequence>
<dbReference type="GO" id="GO:0005634">
    <property type="term" value="C:nucleus"/>
    <property type="evidence" value="ECO:0007669"/>
    <property type="project" value="TreeGrafter"/>
</dbReference>
<dbReference type="SUPFAM" id="SSF82199">
    <property type="entry name" value="SET domain"/>
    <property type="match status" value="2"/>
</dbReference>
<accession>A0A0L7LDT0</accession>
<organism evidence="1 2">
    <name type="scientific">Operophtera brumata</name>
    <name type="common">Winter moth</name>
    <name type="synonym">Phalaena brumata</name>
    <dbReference type="NCBI Taxonomy" id="104452"/>
    <lineage>
        <taxon>Eukaryota</taxon>
        <taxon>Metazoa</taxon>
        <taxon>Ecdysozoa</taxon>
        <taxon>Arthropoda</taxon>
        <taxon>Hexapoda</taxon>
        <taxon>Insecta</taxon>
        <taxon>Pterygota</taxon>
        <taxon>Neoptera</taxon>
        <taxon>Endopterygota</taxon>
        <taxon>Lepidoptera</taxon>
        <taxon>Glossata</taxon>
        <taxon>Ditrysia</taxon>
        <taxon>Geometroidea</taxon>
        <taxon>Geometridae</taxon>
        <taxon>Larentiinae</taxon>
        <taxon>Operophtera</taxon>
    </lineage>
</organism>
<comment type="caution">
    <text evidence="1">The sequence shown here is derived from an EMBL/GenBank/DDBJ whole genome shotgun (WGS) entry which is preliminary data.</text>
</comment>
<dbReference type="EMBL" id="JTDY01001616">
    <property type="protein sequence ID" value="KOB73351.1"/>
    <property type="molecule type" value="Genomic_DNA"/>
</dbReference>
<evidence type="ECO:0000313" key="1">
    <source>
        <dbReference type="EMBL" id="KOB73351.1"/>
    </source>
</evidence>
<dbReference type="AlphaFoldDB" id="A0A0L7LDT0"/>
<protein>
    <submittedName>
        <fullName evidence="1">SET and MYND domain-containing protein 3</fullName>
    </submittedName>
</protein>
<keyword evidence="2" id="KW-1185">Reference proteome</keyword>
<dbReference type="PANTHER" id="PTHR12197:SF251">
    <property type="entry name" value="EG:BACR7C10.4 PROTEIN"/>
    <property type="match status" value="1"/>
</dbReference>
<dbReference type="Gene3D" id="2.170.270.10">
    <property type="entry name" value="SET domain"/>
    <property type="match status" value="2"/>
</dbReference>
<gene>
    <name evidence="1" type="ORF">OBRU01_10757</name>
</gene>
<dbReference type="Proteomes" id="UP000037510">
    <property type="component" value="Unassembled WGS sequence"/>
</dbReference>
<dbReference type="InterPro" id="IPR050869">
    <property type="entry name" value="H3K4_H4K5_MeTrfase"/>
</dbReference>
<dbReference type="InterPro" id="IPR046341">
    <property type="entry name" value="SET_dom_sf"/>
</dbReference>
<proteinExistence type="predicted"/>
<dbReference type="STRING" id="104452.A0A0L7LDT0"/>
<dbReference type="PANTHER" id="PTHR12197">
    <property type="entry name" value="HISTONE-LYSINE N-METHYLTRANSFERASE SMYD"/>
    <property type="match status" value="1"/>
</dbReference>
<reference evidence="1 2" key="1">
    <citation type="journal article" date="2015" name="Genome Biol. Evol.">
        <title>The genome of winter moth (Operophtera brumata) provides a genomic perspective on sexual dimorphism and phenology.</title>
        <authorList>
            <person name="Derks M.F."/>
            <person name="Smit S."/>
            <person name="Salis L."/>
            <person name="Schijlen E."/>
            <person name="Bossers A."/>
            <person name="Mateman C."/>
            <person name="Pijl A.S."/>
            <person name="de Ridder D."/>
            <person name="Groenen M.A."/>
            <person name="Visser M.E."/>
            <person name="Megens H.J."/>
        </authorList>
    </citation>
    <scope>NUCLEOTIDE SEQUENCE [LARGE SCALE GENOMIC DNA]</scope>
    <source>
        <strain evidence="1">WM2013NL</strain>
        <tissue evidence="1">Head and thorax</tissue>
    </source>
</reference>
<evidence type="ECO:0000313" key="2">
    <source>
        <dbReference type="Proteomes" id="UP000037510"/>
    </source>
</evidence>